<dbReference type="EMBL" id="CM051404">
    <property type="protein sequence ID" value="KAJ4705730.1"/>
    <property type="molecule type" value="Genomic_DNA"/>
</dbReference>
<protein>
    <submittedName>
        <fullName evidence="1">UPF0678 fatty acid-binding protein-like protein</fullName>
    </submittedName>
</protein>
<organism evidence="1 2">
    <name type="scientific">Melia azedarach</name>
    <name type="common">Chinaberry tree</name>
    <dbReference type="NCBI Taxonomy" id="155640"/>
    <lineage>
        <taxon>Eukaryota</taxon>
        <taxon>Viridiplantae</taxon>
        <taxon>Streptophyta</taxon>
        <taxon>Embryophyta</taxon>
        <taxon>Tracheophyta</taxon>
        <taxon>Spermatophyta</taxon>
        <taxon>Magnoliopsida</taxon>
        <taxon>eudicotyledons</taxon>
        <taxon>Gunneridae</taxon>
        <taxon>Pentapetalae</taxon>
        <taxon>rosids</taxon>
        <taxon>malvids</taxon>
        <taxon>Sapindales</taxon>
        <taxon>Meliaceae</taxon>
        <taxon>Melia</taxon>
    </lineage>
</organism>
<evidence type="ECO:0000313" key="2">
    <source>
        <dbReference type="Proteomes" id="UP001164539"/>
    </source>
</evidence>
<accession>A0ACC1X2N4</accession>
<comment type="caution">
    <text evidence="1">The sequence shown here is derived from an EMBL/GenBank/DDBJ whole genome shotgun (WGS) entry which is preliminary data.</text>
</comment>
<keyword evidence="2" id="KW-1185">Reference proteome</keyword>
<gene>
    <name evidence="1" type="ORF">OWV82_019481</name>
</gene>
<proteinExistence type="predicted"/>
<sequence length="130" mass="14797">MHAESGYLRPKPDGTIEALASLKYRKGHIILKIKLQSELVGNASKTRYIPNLCIWLVYFDIEIRVYFDPIQQKITPLSHILFPCLSVEIAPVREISRVFEFVNGELPYVVQMGTTLSSLQPHLKAVIGKF</sequence>
<dbReference type="Proteomes" id="UP001164539">
    <property type="component" value="Chromosome 11"/>
</dbReference>
<name>A0ACC1X2N4_MELAZ</name>
<reference evidence="1 2" key="1">
    <citation type="journal article" date="2023" name="Science">
        <title>Complex scaffold remodeling in plant triterpene biosynthesis.</title>
        <authorList>
            <person name="De La Pena R."/>
            <person name="Hodgson H."/>
            <person name="Liu J.C."/>
            <person name="Stephenson M.J."/>
            <person name="Martin A.C."/>
            <person name="Owen C."/>
            <person name="Harkess A."/>
            <person name="Leebens-Mack J."/>
            <person name="Jimenez L.E."/>
            <person name="Osbourn A."/>
            <person name="Sattely E.S."/>
        </authorList>
    </citation>
    <scope>NUCLEOTIDE SEQUENCE [LARGE SCALE GENOMIC DNA]</scope>
    <source>
        <strain evidence="2">cv. JPN11</strain>
        <tissue evidence="1">Leaf</tissue>
    </source>
</reference>
<evidence type="ECO:0000313" key="1">
    <source>
        <dbReference type="EMBL" id="KAJ4705730.1"/>
    </source>
</evidence>